<name>A0A2T6IZ32_TOXGO</name>
<evidence type="ECO:0000256" key="1">
    <source>
        <dbReference type="ARBA" id="ARBA00004141"/>
    </source>
</evidence>
<feature type="transmembrane region" description="Helical" evidence="5">
    <location>
        <begin position="400"/>
        <end position="424"/>
    </location>
</feature>
<organism evidence="7 8">
    <name type="scientific">Toxoplasma gondii TgCATBr9</name>
    <dbReference type="NCBI Taxonomy" id="943120"/>
    <lineage>
        <taxon>Eukaryota</taxon>
        <taxon>Sar</taxon>
        <taxon>Alveolata</taxon>
        <taxon>Apicomplexa</taxon>
        <taxon>Conoidasida</taxon>
        <taxon>Coccidia</taxon>
        <taxon>Eucoccidiorida</taxon>
        <taxon>Eimeriorina</taxon>
        <taxon>Sarcocystidae</taxon>
        <taxon>Toxoplasma</taxon>
    </lineage>
</organism>
<sequence length="763" mass="85342">MSPVAASEELVVPQKKVREKRQRENELLDPSKLDVGEVIRCQKTLMQREAFRRRLFPVSFEYAAGQVSEGDIILGRRPNVVEALAHLLFLVAFILFVAANAQVARVHTTNASLQDLLAATDVPSGSAFNAWSALAAETAGATTATVKGSDSLFLSLRTLQTKADVASWLRYGLFGLPTFPKVGRNVICGPCVRLTVRRLNWTDAASEVGYTEVWPVDSVAPTRALGTDSLQLTSLNEALAGTAAAGTRLQWTYTPYPVDSSRTFQGTGGYAETICGEDAETMLQHLSQNQPLSRYPPWFLPNGLIGSRRTVTVVADFLSVNPESYSTSYTYIPFQFTSAGQTPRRQGDRKRTRTEIRLTKRSTSLKIRTGLAVELQKQRLTHTYISVRELQGLRHFVNDWWNCFAVAHFVLVLLTFLFFALASFGSGVPTVSRQVGKDGAVTVQSDWLSGDLTETFNEKAAAVAAVHTKNQLFWTVAAITIFCSCILTIQYLQVWGGAAAKTMNWTMKRLILPVLMCICFMLVILLLFVAIGNICFGVDNRAFAGFYESLTASAAFLLGGTVGNFDVYDIVANHRVFAGLYFGPLFIMFSFLCFNILIALILKIYELCAEEVEKAMKKRKKQESEFKPTRLERWIHGLSAVRKQLESSLASMKSKERIVDIASEDSETEKEENDVDGVPRYPAWMWRSMGLPNPYTKDGWIDPHAWSKTKMDKAHLRSQDPLIQTYGRRRVFRIDIPLQMRMHRCFDVVRMCAQTSVFTCICP</sequence>
<comment type="subcellular location">
    <subcellularLocation>
        <location evidence="1">Membrane</location>
        <topology evidence="1">Multi-pass membrane protein</topology>
    </subcellularLocation>
</comment>
<keyword evidence="2 5" id="KW-0812">Transmembrane</keyword>
<comment type="caution">
    <text evidence="7">The sequence shown here is derived from an EMBL/GenBank/DDBJ whole genome shotgun (WGS) entry which is preliminary data.</text>
</comment>
<evidence type="ECO:0000313" key="7">
    <source>
        <dbReference type="EMBL" id="PUA90596.1"/>
    </source>
</evidence>
<dbReference type="AlphaFoldDB" id="A0A2T6IZ32"/>
<proteinExistence type="predicted"/>
<dbReference type="InterPro" id="IPR051223">
    <property type="entry name" value="Polycystin"/>
</dbReference>
<feature type="domain" description="Polycystin cation channel PKD1/PKD2" evidence="6">
    <location>
        <begin position="466"/>
        <end position="606"/>
    </location>
</feature>
<keyword evidence="3 5" id="KW-1133">Transmembrane helix</keyword>
<evidence type="ECO:0000259" key="6">
    <source>
        <dbReference type="Pfam" id="PF08016"/>
    </source>
</evidence>
<feature type="transmembrane region" description="Helical" evidence="5">
    <location>
        <begin position="472"/>
        <end position="498"/>
    </location>
</feature>
<evidence type="ECO:0000256" key="3">
    <source>
        <dbReference type="ARBA" id="ARBA00022989"/>
    </source>
</evidence>
<dbReference type="VEuPathDB" id="ToxoDB:TGBR9_381330"/>
<feature type="transmembrane region" description="Helical" evidence="5">
    <location>
        <begin position="580"/>
        <end position="602"/>
    </location>
</feature>
<dbReference type="Proteomes" id="UP000244488">
    <property type="component" value="Unassembled WGS sequence"/>
</dbReference>
<evidence type="ECO:0000256" key="2">
    <source>
        <dbReference type="ARBA" id="ARBA00022692"/>
    </source>
</evidence>
<evidence type="ECO:0000313" key="8">
    <source>
        <dbReference type="Proteomes" id="UP000244488"/>
    </source>
</evidence>
<keyword evidence="4 5" id="KW-0472">Membrane</keyword>
<gene>
    <name evidence="7" type="ORF">TGBR9_381330</name>
</gene>
<dbReference type="Pfam" id="PF08016">
    <property type="entry name" value="PKD_channel"/>
    <property type="match status" value="1"/>
</dbReference>
<evidence type="ECO:0000256" key="4">
    <source>
        <dbReference type="ARBA" id="ARBA00023136"/>
    </source>
</evidence>
<protein>
    <submittedName>
        <fullName evidence="7">Polycystin cation channel protein</fullName>
    </submittedName>
</protein>
<dbReference type="PANTHER" id="PTHR10877">
    <property type="entry name" value="POLYCYSTIN FAMILY MEMBER"/>
    <property type="match status" value="1"/>
</dbReference>
<feature type="transmembrane region" description="Helical" evidence="5">
    <location>
        <begin position="546"/>
        <end position="568"/>
    </location>
</feature>
<dbReference type="PANTHER" id="PTHR10877:SF183">
    <property type="entry name" value="AT14535P-RELATED"/>
    <property type="match status" value="1"/>
</dbReference>
<dbReference type="InterPro" id="IPR013122">
    <property type="entry name" value="PKD1_2_channel"/>
</dbReference>
<dbReference type="GO" id="GO:0016020">
    <property type="term" value="C:membrane"/>
    <property type="evidence" value="ECO:0007669"/>
    <property type="project" value="UniProtKB-SubCell"/>
</dbReference>
<dbReference type="EMBL" id="AFHV02000848">
    <property type="protein sequence ID" value="PUA90596.1"/>
    <property type="molecule type" value="Genomic_DNA"/>
</dbReference>
<feature type="transmembrane region" description="Helical" evidence="5">
    <location>
        <begin position="510"/>
        <end position="534"/>
    </location>
</feature>
<evidence type="ECO:0000256" key="5">
    <source>
        <dbReference type="SAM" id="Phobius"/>
    </source>
</evidence>
<dbReference type="Gene3D" id="1.10.287.70">
    <property type="match status" value="1"/>
</dbReference>
<reference evidence="7 8" key="1">
    <citation type="journal article" date="2016" name="Nat. Commun.">
        <title>Local admixture of amplified and diversified secreted pathogenesis determinants shapes mosaic Toxoplasma gondii genomes.</title>
        <authorList>
            <person name="Lorenzi H."/>
            <person name="Khan A."/>
            <person name="Behnke M.S."/>
            <person name="Namasivayam S."/>
            <person name="Swapna L.S."/>
            <person name="Hadjithomas M."/>
            <person name="Karamycheva S."/>
            <person name="Pinney D."/>
            <person name="Brunk B.P."/>
            <person name="Ajioka J.W."/>
            <person name="Ajzenberg D."/>
            <person name="Boothroyd J.C."/>
            <person name="Boyle J.P."/>
            <person name="Darde M.L."/>
            <person name="Diaz-Miranda M.A."/>
            <person name="Dubey J.P."/>
            <person name="Fritz H.M."/>
            <person name="Gennari S.M."/>
            <person name="Gregory B.D."/>
            <person name="Kim K."/>
            <person name="Saeij J.P."/>
            <person name="Su C."/>
            <person name="White M.W."/>
            <person name="Zhu X.Q."/>
            <person name="Howe D.K."/>
            <person name="Rosenthal B.M."/>
            <person name="Grigg M.E."/>
            <person name="Parkinson J."/>
            <person name="Liu L."/>
            <person name="Kissinger J.C."/>
            <person name="Roos D.S."/>
            <person name="Sibley L.D."/>
        </authorList>
    </citation>
    <scope>NUCLEOTIDE SEQUENCE [LARGE SCALE GENOMIC DNA]</scope>
    <source>
        <strain evidence="7 8">TgCATBr9</strain>
    </source>
</reference>
<accession>A0A2T6IZ32</accession>